<feature type="domain" description="Acyl-CoA oxidase/dehydrogenase middle" evidence="17">
    <location>
        <begin position="176"/>
        <end position="269"/>
    </location>
</feature>
<comment type="catalytic activity">
    <reaction evidence="14">
        <text>glutaryl-CoA + oxidized [electron-transfer flavoprotein] + 2 H(+) = (2E)-butenoyl-CoA + reduced [electron-transfer flavoprotein] + CO2</text>
        <dbReference type="Rhea" id="RHEA:13389"/>
        <dbReference type="Rhea" id="RHEA-COMP:10685"/>
        <dbReference type="Rhea" id="RHEA-COMP:10686"/>
        <dbReference type="ChEBI" id="CHEBI:15378"/>
        <dbReference type="ChEBI" id="CHEBI:16526"/>
        <dbReference type="ChEBI" id="CHEBI:57332"/>
        <dbReference type="ChEBI" id="CHEBI:57378"/>
        <dbReference type="ChEBI" id="CHEBI:57692"/>
        <dbReference type="ChEBI" id="CHEBI:58307"/>
        <dbReference type="EC" id="1.3.8.6"/>
    </reaction>
</comment>
<dbReference type="SUPFAM" id="SSF56645">
    <property type="entry name" value="Acyl-CoA dehydrogenase NM domain-like"/>
    <property type="match status" value="1"/>
</dbReference>
<evidence type="ECO:0000256" key="4">
    <source>
        <dbReference type="ARBA" id="ARBA00022630"/>
    </source>
</evidence>
<name>A0A8D2HD59_UROPR</name>
<feature type="domain" description="Acyl-CoA dehydrogenase/oxidase N-terminal" evidence="18">
    <location>
        <begin position="61"/>
        <end position="172"/>
    </location>
</feature>
<keyword evidence="20" id="KW-1185">Reference proteome</keyword>
<dbReference type="AlphaFoldDB" id="A0A8D2HD59"/>
<comment type="pathway">
    <text evidence="10">Amino-acid metabolism; lysine degradation.</text>
</comment>
<evidence type="ECO:0000256" key="12">
    <source>
        <dbReference type="ARBA" id="ARBA00039033"/>
    </source>
</evidence>
<keyword evidence="6" id="KW-0809">Transit peptide</keyword>
<gene>
    <name evidence="19" type="primary">GCDH</name>
</gene>
<dbReference type="InterPro" id="IPR052033">
    <property type="entry name" value="Glutaryl-CoA_DH_mitochondrial"/>
</dbReference>
<comment type="cofactor">
    <cofactor evidence="1 15">
        <name>FAD</name>
        <dbReference type="ChEBI" id="CHEBI:57692"/>
    </cofactor>
</comment>
<accession>A0A8D2HD59</accession>
<dbReference type="InterPro" id="IPR006091">
    <property type="entry name" value="Acyl-CoA_Oxase/DH_mid-dom"/>
</dbReference>
<reference evidence="19" key="1">
    <citation type="submission" date="2025-08" db="UniProtKB">
        <authorList>
            <consortium name="Ensembl"/>
        </authorList>
    </citation>
    <scope>IDENTIFICATION</scope>
</reference>
<dbReference type="GO" id="GO:0000062">
    <property type="term" value="F:fatty-acyl-CoA binding"/>
    <property type="evidence" value="ECO:0007669"/>
    <property type="project" value="TreeGrafter"/>
</dbReference>
<evidence type="ECO:0000313" key="20">
    <source>
        <dbReference type="Proteomes" id="UP000694417"/>
    </source>
</evidence>
<dbReference type="PROSITE" id="PS00073">
    <property type="entry name" value="ACYL_COA_DH_2"/>
    <property type="match status" value="1"/>
</dbReference>
<dbReference type="InterPro" id="IPR046373">
    <property type="entry name" value="Acyl-CoA_Oxase/DH_mid-dom_sf"/>
</dbReference>
<dbReference type="Pfam" id="PF00441">
    <property type="entry name" value="Acyl-CoA_dh_1"/>
    <property type="match status" value="1"/>
</dbReference>
<dbReference type="GO" id="GO:0046949">
    <property type="term" value="P:fatty-acyl-CoA biosynthetic process"/>
    <property type="evidence" value="ECO:0007669"/>
    <property type="project" value="TreeGrafter"/>
</dbReference>
<feature type="domain" description="Acyl-CoA dehydrogenase/oxidase C-terminal" evidence="16">
    <location>
        <begin position="322"/>
        <end position="386"/>
    </location>
</feature>
<organism evidence="19 20">
    <name type="scientific">Urocitellus parryii</name>
    <name type="common">Arctic ground squirrel</name>
    <name type="synonym">Spermophilus parryii</name>
    <dbReference type="NCBI Taxonomy" id="9999"/>
    <lineage>
        <taxon>Eukaryota</taxon>
        <taxon>Metazoa</taxon>
        <taxon>Chordata</taxon>
        <taxon>Craniata</taxon>
        <taxon>Vertebrata</taxon>
        <taxon>Euteleostomi</taxon>
        <taxon>Mammalia</taxon>
        <taxon>Eutheria</taxon>
        <taxon>Euarchontoglires</taxon>
        <taxon>Glires</taxon>
        <taxon>Rodentia</taxon>
        <taxon>Sciuromorpha</taxon>
        <taxon>Sciuridae</taxon>
        <taxon>Xerinae</taxon>
        <taxon>Marmotini</taxon>
        <taxon>Urocitellus</taxon>
    </lineage>
</organism>
<dbReference type="Gene3D" id="2.40.110.10">
    <property type="entry name" value="Butyryl-CoA Dehydrogenase, subunit A, domain 2"/>
    <property type="match status" value="1"/>
</dbReference>
<dbReference type="GO" id="GO:0050660">
    <property type="term" value="F:flavin adenine dinucleotide binding"/>
    <property type="evidence" value="ECO:0007669"/>
    <property type="project" value="InterPro"/>
</dbReference>
<comment type="pathway">
    <text evidence="11">Amino-acid metabolism; tryptophan metabolism.</text>
</comment>
<keyword evidence="8 15" id="KW-0560">Oxidoreductase</keyword>
<dbReference type="Ensembl" id="ENSUPAT00010011534.1">
    <property type="protein sequence ID" value="ENSUPAP00010010024.1"/>
    <property type="gene ID" value="ENSUPAG00010008102.1"/>
</dbReference>
<dbReference type="InterPro" id="IPR013786">
    <property type="entry name" value="AcylCoA_DH/ox_N"/>
</dbReference>
<dbReference type="GeneTree" id="ENSGT00940000158116"/>
<dbReference type="GO" id="GO:0005743">
    <property type="term" value="C:mitochondrial inner membrane"/>
    <property type="evidence" value="ECO:0007669"/>
    <property type="project" value="TreeGrafter"/>
</dbReference>
<keyword evidence="9" id="KW-0496">Mitochondrion</keyword>
<evidence type="ECO:0000256" key="13">
    <source>
        <dbReference type="ARBA" id="ARBA00039507"/>
    </source>
</evidence>
<reference evidence="19" key="2">
    <citation type="submission" date="2025-09" db="UniProtKB">
        <authorList>
            <consortium name="Ensembl"/>
        </authorList>
    </citation>
    <scope>IDENTIFICATION</scope>
</reference>
<evidence type="ECO:0000256" key="15">
    <source>
        <dbReference type="RuleBase" id="RU362125"/>
    </source>
</evidence>
<keyword evidence="7" id="KW-0007">Acetylation</keyword>
<dbReference type="Proteomes" id="UP000694417">
    <property type="component" value="Unplaced"/>
</dbReference>
<dbReference type="SUPFAM" id="SSF47203">
    <property type="entry name" value="Acyl-CoA dehydrogenase C-terminal domain-like"/>
    <property type="match status" value="1"/>
</dbReference>
<evidence type="ECO:0000256" key="9">
    <source>
        <dbReference type="ARBA" id="ARBA00023128"/>
    </source>
</evidence>
<dbReference type="InterPro" id="IPR009100">
    <property type="entry name" value="AcylCoA_DH/oxidase_NM_dom_sf"/>
</dbReference>
<evidence type="ECO:0000256" key="11">
    <source>
        <dbReference type="ARBA" id="ARBA00037927"/>
    </source>
</evidence>
<dbReference type="Pfam" id="PF02770">
    <property type="entry name" value="Acyl-CoA_dh_M"/>
    <property type="match status" value="1"/>
</dbReference>
<dbReference type="InterPro" id="IPR036250">
    <property type="entry name" value="AcylCo_DH-like_C"/>
</dbReference>
<dbReference type="Gene3D" id="1.20.140.10">
    <property type="entry name" value="Butyryl-CoA Dehydrogenase, subunit A, domain 3"/>
    <property type="match status" value="2"/>
</dbReference>
<dbReference type="Pfam" id="PF02771">
    <property type="entry name" value="Acyl-CoA_dh_N"/>
    <property type="match status" value="1"/>
</dbReference>
<evidence type="ECO:0000256" key="6">
    <source>
        <dbReference type="ARBA" id="ARBA00022946"/>
    </source>
</evidence>
<dbReference type="GO" id="GO:0004361">
    <property type="term" value="F:glutaryl-CoA dehydrogenase activity"/>
    <property type="evidence" value="ECO:0007669"/>
    <property type="project" value="UniProtKB-EC"/>
</dbReference>
<evidence type="ECO:0000256" key="14">
    <source>
        <dbReference type="ARBA" id="ARBA00049493"/>
    </source>
</evidence>
<sequence length="396" mass="43839">MALKGVSLRLLSRWPRLRVLRTWGSAAVHTEKGGRTQSQPATSSRPEFDWRDPLVLEEQLTADEILIRDTFRTYCQERLMPRILLANRNEVFHREIVNEMGELGVLGPTIKGYGCAGVSSVAYGLLARELERVDSGYRSMMSVQSSLVMQPIYAYGNEEQRQKYLPRLAKGELLGCFGLTEPNHGSDPGSMETKAHHNPSNKSYTLSGTKTWITNSPVADLFVVWARCEDNRIRGFLLEKGMRGLSAPKIEGKFSLRASATGMIIMDGVEVPEENLLPNVSGLAGVFGCLNNARYGITWGVLGAAEFCLHTARQYTLDRATPEMVSLLKRNNCGKALDIARQARDMLGGNGISDEYHVIRHAMNLEAVNTYEGTHDIHALILGRAITGIQAFTVGK</sequence>
<dbReference type="InterPro" id="IPR009075">
    <property type="entry name" value="AcylCo_DH/oxidase_C"/>
</dbReference>
<dbReference type="GO" id="GO:0005759">
    <property type="term" value="C:mitochondrial matrix"/>
    <property type="evidence" value="ECO:0007669"/>
    <property type="project" value="UniProtKB-SubCell"/>
</dbReference>
<dbReference type="Gene3D" id="1.10.540.10">
    <property type="entry name" value="Acyl-CoA dehydrogenase/oxidase, N-terminal domain"/>
    <property type="match status" value="1"/>
</dbReference>
<comment type="subcellular location">
    <subcellularLocation>
        <location evidence="2">Mitochondrion matrix</location>
    </subcellularLocation>
</comment>
<evidence type="ECO:0000256" key="2">
    <source>
        <dbReference type="ARBA" id="ARBA00004305"/>
    </source>
</evidence>
<dbReference type="FunFam" id="1.10.540.10:FF:000003">
    <property type="entry name" value="glutaryl-CoA dehydrogenase, mitochondrial"/>
    <property type="match status" value="1"/>
</dbReference>
<dbReference type="CDD" id="cd01151">
    <property type="entry name" value="GCD"/>
    <property type="match status" value="1"/>
</dbReference>
<evidence type="ECO:0000256" key="3">
    <source>
        <dbReference type="ARBA" id="ARBA00009347"/>
    </source>
</evidence>
<dbReference type="PANTHER" id="PTHR42807">
    <property type="entry name" value="GLUTARYL-COA DEHYDROGENASE, MITOCHONDRIAL"/>
    <property type="match status" value="1"/>
</dbReference>
<evidence type="ECO:0000259" key="18">
    <source>
        <dbReference type="Pfam" id="PF02771"/>
    </source>
</evidence>
<evidence type="ECO:0000256" key="8">
    <source>
        <dbReference type="ARBA" id="ARBA00023002"/>
    </source>
</evidence>
<dbReference type="FunFam" id="2.40.110.10:FF:000008">
    <property type="entry name" value="Glutaryl-CoA dehydrogenase, mitochondrial"/>
    <property type="match status" value="1"/>
</dbReference>
<dbReference type="InterPro" id="IPR037069">
    <property type="entry name" value="AcylCoA_DH/ox_N_sf"/>
</dbReference>
<dbReference type="InterPro" id="IPR006089">
    <property type="entry name" value="Acyl-CoA_DH_CS"/>
</dbReference>
<evidence type="ECO:0000256" key="5">
    <source>
        <dbReference type="ARBA" id="ARBA00022827"/>
    </source>
</evidence>
<keyword evidence="4 15" id="KW-0285">Flavoprotein</keyword>
<keyword evidence="5 15" id="KW-0274">FAD</keyword>
<protein>
    <recommendedName>
        <fullName evidence="13">Glutaryl-CoA dehydrogenase, mitochondrial</fullName>
        <ecNumber evidence="12">1.3.8.6</ecNumber>
    </recommendedName>
</protein>
<comment type="similarity">
    <text evidence="3 15">Belongs to the acyl-CoA dehydrogenase family.</text>
</comment>
<dbReference type="PANTHER" id="PTHR42807:SF1">
    <property type="entry name" value="GLUTARYL-COA DEHYDROGENASE, MITOCHONDRIAL"/>
    <property type="match status" value="1"/>
</dbReference>
<evidence type="ECO:0000313" key="19">
    <source>
        <dbReference type="Ensembl" id="ENSUPAP00010010024.1"/>
    </source>
</evidence>
<evidence type="ECO:0000256" key="10">
    <source>
        <dbReference type="ARBA" id="ARBA00037899"/>
    </source>
</evidence>
<evidence type="ECO:0000256" key="1">
    <source>
        <dbReference type="ARBA" id="ARBA00001974"/>
    </source>
</evidence>
<dbReference type="EC" id="1.3.8.6" evidence="12"/>
<dbReference type="GO" id="GO:0033539">
    <property type="term" value="P:fatty acid beta-oxidation using acyl-CoA dehydrogenase"/>
    <property type="evidence" value="ECO:0007669"/>
    <property type="project" value="TreeGrafter"/>
</dbReference>
<evidence type="ECO:0000259" key="17">
    <source>
        <dbReference type="Pfam" id="PF02770"/>
    </source>
</evidence>
<proteinExistence type="inferred from homology"/>
<evidence type="ECO:0000259" key="16">
    <source>
        <dbReference type="Pfam" id="PF00441"/>
    </source>
</evidence>
<evidence type="ECO:0000256" key="7">
    <source>
        <dbReference type="ARBA" id="ARBA00022990"/>
    </source>
</evidence>